<dbReference type="GO" id="GO:0016020">
    <property type="term" value="C:membrane"/>
    <property type="evidence" value="ECO:0007669"/>
    <property type="project" value="UniProtKB-SubCell"/>
</dbReference>
<keyword evidence="4" id="KW-0863">Zinc-finger</keyword>
<evidence type="ECO:0000313" key="12">
    <source>
        <dbReference type="Proteomes" id="UP000800036"/>
    </source>
</evidence>
<feature type="transmembrane region" description="Helical" evidence="9">
    <location>
        <begin position="170"/>
        <end position="191"/>
    </location>
</feature>
<dbReference type="SMART" id="SM00744">
    <property type="entry name" value="RINGv"/>
    <property type="match status" value="1"/>
</dbReference>
<evidence type="ECO:0000256" key="6">
    <source>
        <dbReference type="ARBA" id="ARBA00022989"/>
    </source>
</evidence>
<feature type="compositionally biased region" description="Low complexity" evidence="8">
    <location>
        <begin position="12"/>
        <end position="31"/>
    </location>
</feature>
<evidence type="ECO:0000256" key="5">
    <source>
        <dbReference type="ARBA" id="ARBA00022833"/>
    </source>
</evidence>
<evidence type="ECO:0000256" key="3">
    <source>
        <dbReference type="ARBA" id="ARBA00022723"/>
    </source>
</evidence>
<dbReference type="AlphaFoldDB" id="A0A6A5VP76"/>
<feature type="transmembrane region" description="Helical" evidence="9">
    <location>
        <begin position="401"/>
        <end position="425"/>
    </location>
</feature>
<feature type="transmembrane region" description="Helical" evidence="9">
    <location>
        <begin position="258"/>
        <end position="278"/>
    </location>
</feature>
<accession>A0A6A5VP76</accession>
<feature type="compositionally biased region" description="Low complexity" evidence="8">
    <location>
        <begin position="50"/>
        <end position="72"/>
    </location>
</feature>
<dbReference type="Proteomes" id="UP000800036">
    <property type="component" value="Unassembled WGS sequence"/>
</dbReference>
<feature type="compositionally biased region" description="Polar residues" evidence="8">
    <location>
        <begin position="32"/>
        <end position="49"/>
    </location>
</feature>
<evidence type="ECO:0000313" key="11">
    <source>
        <dbReference type="EMBL" id="KAF1978360.1"/>
    </source>
</evidence>
<reference evidence="11" key="1">
    <citation type="journal article" date="2020" name="Stud. Mycol.">
        <title>101 Dothideomycetes genomes: a test case for predicting lifestyles and emergence of pathogens.</title>
        <authorList>
            <person name="Haridas S."/>
            <person name="Albert R."/>
            <person name="Binder M."/>
            <person name="Bloem J."/>
            <person name="Labutti K."/>
            <person name="Salamov A."/>
            <person name="Andreopoulos B."/>
            <person name="Baker S."/>
            <person name="Barry K."/>
            <person name="Bills G."/>
            <person name="Bluhm B."/>
            <person name="Cannon C."/>
            <person name="Castanera R."/>
            <person name="Culley D."/>
            <person name="Daum C."/>
            <person name="Ezra D."/>
            <person name="Gonzalez J."/>
            <person name="Henrissat B."/>
            <person name="Kuo A."/>
            <person name="Liang C."/>
            <person name="Lipzen A."/>
            <person name="Lutzoni F."/>
            <person name="Magnuson J."/>
            <person name="Mondo S."/>
            <person name="Nolan M."/>
            <person name="Ohm R."/>
            <person name="Pangilinan J."/>
            <person name="Park H.-J."/>
            <person name="Ramirez L."/>
            <person name="Alfaro M."/>
            <person name="Sun H."/>
            <person name="Tritt A."/>
            <person name="Yoshinaga Y."/>
            <person name="Zwiers L.-H."/>
            <person name="Turgeon B."/>
            <person name="Goodwin S."/>
            <person name="Spatafora J."/>
            <person name="Crous P."/>
            <person name="Grigoriev I."/>
        </authorList>
    </citation>
    <scope>NUCLEOTIDE SEQUENCE</scope>
    <source>
        <strain evidence="11">CBS 107.79</strain>
    </source>
</reference>
<evidence type="ECO:0000256" key="4">
    <source>
        <dbReference type="ARBA" id="ARBA00022771"/>
    </source>
</evidence>
<name>A0A6A5VP76_9PLEO</name>
<keyword evidence="3" id="KW-0479">Metal-binding</keyword>
<dbReference type="InterPro" id="IPR013083">
    <property type="entry name" value="Znf_RING/FYVE/PHD"/>
</dbReference>
<dbReference type="PROSITE" id="PS51292">
    <property type="entry name" value="ZF_RING_CH"/>
    <property type="match status" value="1"/>
</dbReference>
<gene>
    <name evidence="11" type="ORF">BU23DRAFT_524936</name>
</gene>
<dbReference type="OrthoDB" id="5817083at2759"/>
<feature type="region of interest" description="Disordered" evidence="8">
    <location>
        <begin position="1"/>
        <end position="81"/>
    </location>
</feature>
<dbReference type="GO" id="GO:0008270">
    <property type="term" value="F:zinc ion binding"/>
    <property type="evidence" value="ECO:0007669"/>
    <property type="project" value="UniProtKB-KW"/>
</dbReference>
<keyword evidence="5" id="KW-0862">Zinc</keyword>
<evidence type="ECO:0000256" key="1">
    <source>
        <dbReference type="ARBA" id="ARBA00004141"/>
    </source>
</evidence>
<dbReference type="Pfam" id="PF12906">
    <property type="entry name" value="RINGv"/>
    <property type="match status" value="1"/>
</dbReference>
<protein>
    <recommendedName>
        <fullName evidence="10">RING-CH-type domain-containing protein</fullName>
    </recommendedName>
</protein>
<dbReference type="InterPro" id="IPR011016">
    <property type="entry name" value="Znf_RING-CH"/>
</dbReference>
<keyword evidence="12" id="KW-1185">Reference proteome</keyword>
<dbReference type="SUPFAM" id="SSF57850">
    <property type="entry name" value="RING/U-box"/>
    <property type="match status" value="1"/>
</dbReference>
<proteinExistence type="predicted"/>
<evidence type="ECO:0000256" key="8">
    <source>
        <dbReference type="SAM" id="MobiDB-lite"/>
    </source>
</evidence>
<evidence type="ECO:0000256" key="7">
    <source>
        <dbReference type="ARBA" id="ARBA00023136"/>
    </source>
</evidence>
<evidence type="ECO:0000259" key="10">
    <source>
        <dbReference type="PROSITE" id="PS51292"/>
    </source>
</evidence>
<feature type="transmembrane region" description="Helical" evidence="9">
    <location>
        <begin position="284"/>
        <end position="302"/>
    </location>
</feature>
<organism evidence="11 12">
    <name type="scientific">Bimuria novae-zelandiae CBS 107.79</name>
    <dbReference type="NCBI Taxonomy" id="1447943"/>
    <lineage>
        <taxon>Eukaryota</taxon>
        <taxon>Fungi</taxon>
        <taxon>Dikarya</taxon>
        <taxon>Ascomycota</taxon>
        <taxon>Pezizomycotina</taxon>
        <taxon>Dothideomycetes</taxon>
        <taxon>Pleosporomycetidae</taxon>
        <taxon>Pleosporales</taxon>
        <taxon>Massarineae</taxon>
        <taxon>Didymosphaeriaceae</taxon>
        <taxon>Bimuria</taxon>
    </lineage>
</organism>
<sequence>MATLPRHPPSWSQRRASPPAESASPEQSHPPRTNSISATSVDSHTVLLNSSPIESAQPAEAAQQEAPTQTEPHPTQSDDEPRRCWICFNDETDDDETTSEWRSPCPCVLVAHEKCLLDWVADMEAPNAGRRAGRSAGKILCPQCKSEIRLQRPRDVVVETVRSVEKLTKYMVLPGIFSALGVATYTTLHWLGQDTIYKIFDYQDAYNILRPLYSVSRRADSHHMYMLYRFRDHWQLDLGLPAIPLVIILSRTRMADSFLPFLPLVFLAGGGGGAQPLGVPQFSWPPSAAFTVAALPYIRSIYNSYYDHFWLRHERRWLKEVQPRAEVVEEVDGDVEGGDDAEAILNALAEEGDGEDDGDEVVVDVDVDLLFDWHAGAAPAPDVPQQHEQPRRARIRRERNAALTTGGISDTILGALIFPTIAAAMGEALKVVLPTSWVTPTAGQPQGFLQNKWARSIVGGCLFVGLKDAVLLYVRWKMAQTHHQRRVLDYEGSKGKKKSAT</sequence>
<keyword evidence="7 9" id="KW-0472">Membrane</keyword>
<dbReference type="Gene3D" id="3.30.40.10">
    <property type="entry name" value="Zinc/RING finger domain, C3HC4 (zinc finger)"/>
    <property type="match status" value="1"/>
</dbReference>
<keyword evidence="2 9" id="KW-0812">Transmembrane</keyword>
<feature type="domain" description="RING-CH-type" evidence="10">
    <location>
        <begin position="76"/>
        <end position="151"/>
    </location>
</feature>
<evidence type="ECO:0000256" key="9">
    <source>
        <dbReference type="SAM" id="Phobius"/>
    </source>
</evidence>
<feature type="transmembrane region" description="Helical" evidence="9">
    <location>
        <begin position="453"/>
        <end position="476"/>
    </location>
</feature>
<keyword evidence="6 9" id="KW-1133">Transmembrane helix</keyword>
<comment type="subcellular location">
    <subcellularLocation>
        <location evidence="1">Membrane</location>
        <topology evidence="1">Multi-pass membrane protein</topology>
    </subcellularLocation>
</comment>
<feature type="transmembrane region" description="Helical" evidence="9">
    <location>
        <begin position="234"/>
        <end position="251"/>
    </location>
</feature>
<dbReference type="PANTHER" id="PTHR46283">
    <property type="entry name" value="E3 UBIQUITIN-PROTEIN LIGASE MARCH5"/>
    <property type="match status" value="1"/>
</dbReference>
<evidence type="ECO:0000256" key="2">
    <source>
        <dbReference type="ARBA" id="ARBA00022692"/>
    </source>
</evidence>
<dbReference type="EMBL" id="ML976660">
    <property type="protein sequence ID" value="KAF1978360.1"/>
    <property type="molecule type" value="Genomic_DNA"/>
</dbReference>